<keyword evidence="6" id="KW-0472">Membrane</keyword>
<comment type="similarity">
    <text evidence="4">Belongs to the FlgH family.</text>
</comment>
<keyword evidence="11" id="KW-1185">Reference proteome</keyword>
<evidence type="ECO:0000256" key="8">
    <source>
        <dbReference type="ARBA" id="ARBA00023237"/>
    </source>
</evidence>
<name>A0ABZ3IQZ4_9FIRM</name>
<keyword evidence="10" id="KW-0969">Cilium</keyword>
<evidence type="ECO:0000256" key="6">
    <source>
        <dbReference type="ARBA" id="ARBA00023136"/>
    </source>
</evidence>
<keyword evidence="10" id="KW-0966">Cell projection</keyword>
<evidence type="ECO:0000256" key="5">
    <source>
        <dbReference type="ARBA" id="ARBA00022729"/>
    </source>
</evidence>
<evidence type="ECO:0000256" key="2">
    <source>
        <dbReference type="ARBA" id="ARBA00004117"/>
    </source>
</evidence>
<keyword evidence="8" id="KW-0998">Cell outer membrane</keyword>
<dbReference type="PRINTS" id="PR01008">
    <property type="entry name" value="FLGLRINGFLGH"/>
</dbReference>
<dbReference type="InterPro" id="IPR000527">
    <property type="entry name" value="Flag_Lring"/>
</dbReference>
<gene>
    <name evidence="10" type="primary">flgH</name>
    <name evidence="10" type="ORF">SPSIL_043520</name>
</gene>
<feature type="signal peptide" evidence="9">
    <location>
        <begin position="1"/>
        <end position="23"/>
    </location>
</feature>
<dbReference type="PANTHER" id="PTHR34933">
    <property type="entry name" value="FLAGELLAR L-RING PROTEIN"/>
    <property type="match status" value="1"/>
</dbReference>
<evidence type="ECO:0000313" key="11">
    <source>
        <dbReference type="Proteomes" id="UP000216752"/>
    </source>
</evidence>
<evidence type="ECO:0000256" key="3">
    <source>
        <dbReference type="ARBA" id="ARBA00004442"/>
    </source>
</evidence>
<organism evidence="10 11">
    <name type="scientific">Sporomusa silvacetica DSM 10669</name>
    <dbReference type="NCBI Taxonomy" id="1123289"/>
    <lineage>
        <taxon>Bacteria</taxon>
        <taxon>Bacillati</taxon>
        <taxon>Bacillota</taxon>
        <taxon>Negativicutes</taxon>
        <taxon>Selenomonadales</taxon>
        <taxon>Sporomusaceae</taxon>
        <taxon>Sporomusa</taxon>
    </lineage>
</organism>
<evidence type="ECO:0000313" key="10">
    <source>
        <dbReference type="EMBL" id="XFO68132.1"/>
    </source>
</evidence>
<dbReference type="RefSeq" id="WP_094603928.1">
    <property type="nucleotide sequence ID" value="NZ_CP155573.1"/>
</dbReference>
<proteinExistence type="inferred from homology"/>
<dbReference type="Pfam" id="PF02107">
    <property type="entry name" value="FlgH"/>
    <property type="match status" value="1"/>
</dbReference>
<evidence type="ECO:0000256" key="1">
    <source>
        <dbReference type="ARBA" id="ARBA00002591"/>
    </source>
</evidence>
<evidence type="ECO:0000256" key="7">
    <source>
        <dbReference type="ARBA" id="ARBA00023143"/>
    </source>
</evidence>
<evidence type="ECO:0000256" key="9">
    <source>
        <dbReference type="SAM" id="SignalP"/>
    </source>
</evidence>
<protein>
    <submittedName>
        <fullName evidence="10">Flagellar L-ring protein</fullName>
    </submittedName>
</protein>
<feature type="chain" id="PRO_5046096235" evidence="9">
    <location>
        <begin position="24"/>
        <end position="194"/>
    </location>
</feature>
<comment type="subcellular location">
    <subcellularLocation>
        <location evidence="2">Bacterial flagellum basal body</location>
    </subcellularLocation>
    <subcellularLocation>
        <location evidence="3">Cell outer membrane</location>
    </subcellularLocation>
</comment>
<dbReference type="PANTHER" id="PTHR34933:SF1">
    <property type="entry name" value="FLAGELLAR L-RING PROTEIN"/>
    <property type="match status" value="1"/>
</dbReference>
<evidence type="ECO:0000256" key="4">
    <source>
        <dbReference type="ARBA" id="ARBA00006929"/>
    </source>
</evidence>
<comment type="function">
    <text evidence="1">Assembles around the rod to form the L-ring and probably protects the motor/basal body from shearing forces during rotation.</text>
</comment>
<keyword evidence="10" id="KW-0282">Flagellum</keyword>
<dbReference type="Proteomes" id="UP000216752">
    <property type="component" value="Chromosome"/>
</dbReference>
<reference evidence="10" key="1">
    <citation type="submission" date="2024-05" db="EMBL/GenBank/DDBJ databases">
        <title>Isolation and characterization of Sporomusa carbonis sp. nov., a carboxydotrophic hydrogenogen in the genus of Sporomusa isolated from a charcoal burning pile.</title>
        <authorList>
            <person name="Boeer T."/>
            <person name="Rosenbaum F."/>
            <person name="Eysell L."/>
            <person name="Mueller V."/>
            <person name="Daniel R."/>
            <person name="Poehlein A."/>
        </authorList>
    </citation>
    <scope>NUCLEOTIDE SEQUENCE [LARGE SCALE GENOMIC DNA]</scope>
    <source>
        <strain evidence="10">DSM 10669</strain>
    </source>
</reference>
<accession>A0ABZ3IQZ4</accession>
<sequence>MRKLIGFLLVCTLIIAPALYAEANSLWVDSGSAANLFYDHRAHAVGDVITIIISESSSAKRVGSASNTKDASASLESGTGLLTFINALSGSTSDSFAADGSLSNTNKVTGRITVKVTEVQPNGQLVVKGTQTIRQNTDVQTITITGIIRSDDVTAANTVLSSNVADAQLKIEGKGPLTGKQRQGILTQAFNFLF</sequence>
<keyword evidence="5 9" id="KW-0732">Signal</keyword>
<dbReference type="EMBL" id="CP155573">
    <property type="protein sequence ID" value="XFO68132.1"/>
    <property type="molecule type" value="Genomic_DNA"/>
</dbReference>
<keyword evidence="7" id="KW-0975">Bacterial flagellum</keyword>